<dbReference type="EMBL" id="SGIU01000002">
    <property type="protein sequence ID" value="TAI47720.1"/>
    <property type="molecule type" value="Genomic_DNA"/>
</dbReference>
<accession>A0A4V2HSH2</accession>
<dbReference type="InterPro" id="IPR011256">
    <property type="entry name" value="Reg_factor_effector_dom_sf"/>
</dbReference>
<dbReference type="Proteomes" id="UP000291981">
    <property type="component" value="Unassembled WGS sequence"/>
</dbReference>
<reference evidence="2 3" key="1">
    <citation type="submission" date="2019-02" db="EMBL/GenBank/DDBJ databases">
        <title>Draft genome sequence of Muricauda sp. 176CP4-71.</title>
        <authorList>
            <person name="Park J.-S."/>
        </authorList>
    </citation>
    <scope>NUCLEOTIDE SEQUENCE [LARGE SCALE GENOMIC DNA]</scope>
    <source>
        <strain evidence="2 3">176CP4-71</strain>
    </source>
</reference>
<dbReference type="Pfam" id="PF06445">
    <property type="entry name" value="GyrI-like"/>
    <property type="match status" value="1"/>
</dbReference>
<dbReference type="SUPFAM" id="SSF55136">
    <property type="entry name" value="Probable bacterial effector-binding domain"/>
    <property type="match status" value="1"/>
</dbReference>
<dbReference type="RefSeq" id="WP_130614775.1">
    <property type="nucleotide sequence ID" value="NZ_SGIU01000002.1"/>
</dbReference>
<dbReference type="InterPro" id="IPR010499">
    <property type="entry name" value="AraC_E-bd"/>
</dbReference>
<feature type="domain" description="AraC effector-binding" evidence="1">
    <location>
        <begin position="1"/>
        <end position="156"/>
    </location>
</feature>
<dbReference type="PANTHER" id="PTHR36444">
    <property type="entry name" value="TRANSCRIPTIONAL REGULATOR PROTEIN YOBU-RELATED"/>
    <property type="match status" value="1"/>
</dbReference>
<dbReference type="OrthoDB" id="8560232at2"/>
<organism evidence="2 3">
    <name type="scientific">Flagellimonas allohymeniacidonis</name>
    <dbReference type="NCBI Taxonomy" id="2517819"/>
    <lineage>
        <taxon>Bacteria</taxon>
        <taxon>Pseudomonadati</taxon>
        <taxon>Bacteroidota</taxon>
        <taxon>Flavobacteriia</taxon>
        <taxon>Flavobacteriales</taxon>
        <taxon>Flavobacteriaceae</taxon>
        <taxon>Flagellimonas</taxon>
    </lineage>
</organism>
<evidence type="ECO:0000259" key="1">
    <source>
        <dbReference type="SMART" id="SM00871"/>
    </source>
</evidence>
<keyword evidence="3" id="KW-1185">Reference proteome</keyword>
<dbReference type="AlphaFoldDB" id="A0A4V2HSH2"/>
<dbReference type="Gene3D" id="3.20.80.10">
    <property type="entry name" value="Regulatory factor, effector binding domain"/>
    <property type="match status" value="1"/>
</dbReference>
<protein>
    <submittedName>
        <fullName evidence="2">AraC family transcriptional regulator</fullName>
    </submittedName>
</protein>
<dbReference type="PANTHER" id="PTHR36444:SF2">
    <property type="entry name" value="TRANSCRIPTIONAL REGULATOR PROTEIN YOBU-RELATED"/>
    <property type="match status" value="1"/>
</dbReference>
<evidence type="ECO:0000313" key="3">
    <source>
        <dbReference type="Proteomes" id="UP000291981"/>
    </source>
</evidence>
<dbReference type="SMART" id="SM00871">
    <property type="entry name" value="AraC_E_bind"/>
    <property type="match status" value="1"/>
</dbReference>
<proteinExistence type="predicted"/>
<comment type="caution">
    <text evidence="2">The sequence shown here is derived from an EMBL/GenBank/DDBJ whole genome shotgun (WGS) entry which is preliminary data.</text>
</comment>
<dbReference type="InterPro" id="IPR053182">
    <property type="entry name" value="YobU-like_regulator"/>
</dbReference>
<gene>
    <name evidence="2" type="ORF">EW142_13755</name>
</gene>
<evidence type="ECO:0000313" key="2">
    <source>
        <dbReference type="EMBL" id="TAI47720.1"/>
    </source>
</evidence>
<name>A0A4V2HSH2_9FLAO</name>
<sequence>MHPEIKRSEEKKLLGINLSMSIVHNRTQELWKTFMPRVSEINTRANNDFISLQEYDPDYFDHFNPETSFVKWAAVEVDDFEQIPKGMETHIVVPGNYAVFHYKGLSSDKSIFQYIYGEWVPKSRYVLDNRPHFEVLGQNYRNNDPTSEEEIWIPIKQKL</sequence>
<dbReference type="InterPro" id="IPR029442">
    <property type="entry name" value="GyrI-like"/>
</dbReference>